<comment type="caution">
    <text evidence="5">The sequence shown here is derived from an EMBL/GenBank/DDBJ whole genome shotgun (WGS) entry which is preliminary data.</text>
</comment>
<dbReference type="Gene3D" id="1.10.10.60">
    <property type="entry name" value="Homeodomain-like"/>
    <property type="match status" value="1"/>
</dbReference>
<gene>
    <name evidence="5" type="ORF">GCM10009864_39930</name>
</gene>
<dbReference type="RefSeq" id="WP_344577648.1">
    <property type="nucleotide sequence ID" value="NZ_BAAARK010000012.1"/>
</dbReference>
<evidence type="ECO:0000313" key="5">
    <source>
        <dbReference type="EMBL" id="GAA2666538.1"/>
    </source>
</evidence>
<protein>
    <submittedName>
        <fullName evidence="5">TetR family transcriptional regulator</fullName>
    </submittedName>
</protein>
<dbReference type="Gene3D" id="1.10.357.10">
    <property type="entry name" value="Tetracycline Repressor, domain 2"/>
    <property type="match status" value="1"/>
</dbReference>
<dbReference type="PANTHER" id="PTHR30055:SF234">
    <property type="entry name" value="HTH-TYPE TRANSCRIPTIONAL REGULATOR BETI"/>
    <property type="match status" value="1"/>
</dbReference>
<dbReference type="InterPro" id="IPR009057">
    <property type="entry name" value="Homeodomain-like_sf"/>
</dbReference>
<keyword evidence="1" id="KW-0805">Transcription regulation</keyword>
<dbReference type="InterPro" id="IPR050109">
    <property type="entry name" value="HTH-type_TetR-like_transc_reg"/>
</dbReference>
<dbReference type="InterPro" id="IPR001647">
    <property type="entry name" value="HTH_TetR"/>
</dbReference>
<dbReference type="EMBL" id="BAAARK010000012">
    <property type="protein sequence ID" value="GAA2666538.1"/>
    <property type="molecule type" value="Genomic_DNA"/>
</dbReference>
<evidence type="ECO:0000313" key="6">
    <source>
        <dbReference type="Proteomes" id="UP001500994"/>
    </source>
</evidence>
<keyword evidence="6" id="KW-1185">Reference proteome</keyword>
<dbReference type="SUPFAM" id="SSF46689">
    <property type="entry name" value="Homeodomain-like"/>
    <property type="match status" value="1"/>
</dbReference>
<proteinExistence type="predicted"/>
<dbReference type="SUPFAM" id="SSF48498">
    <property type="entry name" value="Tetracyclin repressor-like, C-terminal domain"/>
    <property type="match status" value="1"/>
</dbReference>
<dbReference type="InterPro" id="IPR036271">
    <property type="entry name" value="Tet_transcr_reg_TetR-rel_C_sf"/>
</dbReference>
<accession>A0ABN3S2W1</accession>
<feature type="domain" description="HTH tetR-type" evidence="4">
    <location>
        <begin position="20"/>
        <end position="66"/>
    </location>
</feature>
<reference evidence="5 6" key="1">
    <citation type="journal article" date="2019" name="Int. J. Syst. Evol. Microbiol.">
        <title>The Global Catalogue of Microorganisms (GCM) 10K type strain sequencing project: providing services to taxonomists for standard genome sequencing and annotation.</title>
        <authorList>
            <consortium name="The Broad Institute Genomics Platform"/>
            <consortium name="The Broad Institute Genome Sequencing Center for Infectious Disease"/>
            <person name="Wu L."/>
            <person name="Ma J."/>
        </authorList>
    </citation>
    <scope>NUCLEOTIDE SEQUENCE [LARGE SCALE GENOMIC DNA]</scope>
    <source>
        <strain evidence="5 6">JCM 16374</strain>
    </source>
</reference>
<keyword evidence="2" id="KW-0238">DNA-binding</keyword>
<organism evidence="5 6">
    <name type="scientific">Streptomyces lunalinharesii</name>
    <dbReference type="NCBI Taxonomy" id="333384"/>
    <lineage>
        <taxon>Bacteria</taxon>
        <taxon>Bacillati</taxon>
        <taxon>Actinomycetota</taxon>
        <taxon>Actinomycetes</taxon>
        <taxon>Kitasatosporales</taxon>
        <taxon>Streptomycetaceae</taxon>
        <taxon>Streptomyces</taxon>
    </lineage>
</organism>
<name>A0ABN3S2W1_9ACTN</name>
<evidence type="ECO:0000256" key="3">
    <source>
        <dbReference type="ARBA" id="ARBA00023163"/>
    </source>
</evidence>
<sequence>MRTGKTAQRTSTNAARRAQIVEATIDTIAELGYAKASFAKITERAGLSSPRMISYHFTDKDDLMHQIVREVFTTGAAYIGERMAAEETVAGKLRAYLEANVQFLREHPRAMLALTEIGPHVRDADGRPYTQQGAQEPSVRGLAELLASGQRSGEFRDFDVRSMAVMIRGAVDAAAQRLRGKPGLDFDAYAHEVVTAFDLATRSG</sequence>
<dbReference type="Proteomes" id="UP001500994">
    <property type="component" value="Unassembled WGS sequence"/>
</dbReference>
<evidence type="ECO:0000256" key="2">
    <source>
        <dbReference type="ARBA" id="ARBA00023125"/>
    </source>
</evidence>
<keyword evidence="3" id="KW-0804">Transcription</keyword>
<evidence type="ECO:0000259" key="4">
    <source>
        <dbReference type="Pfam" id="PF00440"/>
    </source>
</evidence>
<dbReference type="PANTHER" id="PTHR30055">
    <property type="entry name" value="HTH-TYPE TRANSCRIPTIONAL REGULATOR RUTR"/>
    <property type="match status" value="1"/>
</dbReference>
<dbReference type="Pfam" id="PF00440">
    <property type="entry name" value="TetR_N"/>
    <property type="match status" value="1"/>
</dbReference>
<evidence type="ECO:0000256" key="1">
    <source>
        <dbReference type="ARBA" id="ARBA00023015"/>
    </source>
</evidence>